<evidence type="ECO:0000313" key="2">
    <source>
        <dbReference type="EMBL" id="MFF0498490.1"/>
    </source>
</evidence>
<reference evidence="2 3" key="1">
    <citation type="submission" date="2024-10" db="EMBL/GenBank/DDBJ databases">
        <title>The Natural Products Discovery Center: Release of the First 8490 Sequenced Strains for Exploring Actinobacteria Biosynthetic Diversity.</title>
        <authorList>
            <person name="Kalkreuter E."/>
            <person name="Kautsar S.A."/>
            <person name="Yang D."/>
            <person name="Bader C.D."/>
            <person name="Teijaro C.N."/>
            <person name="Fluegel L."/>
            <person name="Davis C.M."/>
            <person name="Simpson J.R."/>
            <person name="Lauterbach L."/>
            <person name="Steele A.D."/>
            <person name="Gui C."/>
            <person name="Meng S."/>
            <person name="Li G."/>
            <person name="Viehrig K."/>
            <person name="Ye F."/>
            <person name="Su P."/>
            <person name="Kiefer A.F."/>
            <person name="Nichols A."/>
            <person name="Cepeda A.J."/>
            <person name="Yan W."/>
            <person name="Fan B."/>
            <person name="Jiang Y."/>
            <person name="Adhikari A."/>
            <person name="Zheng C.-J."/>
            <person name="Schuster L."/>
            <person name="Cowan T.M."/>
            <person name="Smanski M.J."/>
            <person name="Chevrette M.G."/>
            <person name="De Carvalho L.P.S."/>
            <person name="Shen B."/>
        </authorList>
    </citation>
    <scope>NUCLEOTIDE SEQUENCE [LARGE SCALE GENOMIC DNA]</scope>
    <source>
        <strain evidence="2 3">NPDC004119</strain>
    </source>
</reference>
<sequence length="96" mass="10476">MIEGVIRSADENGIDIEVSLPGGDLLHFRPGRRVVVMVDEPSLPFPHRPADRRPPPPPISWATDVIQEGRWTGFHLIAGLMCVAVISLIVTLGAVF</sequence>
<keyword evidence="1" id="KW-0472">Membrane</keyword>
<name>A0ABW6P5R3_9NOCA</name>
<protein>
    <recommendedName>
        <fullName evidence="4">RsgI N-terminal anti-sigma domain-containing protein</fullName>
    </recommendedName>
</protein>
<evidence type="ECO:0000313" key="3">
    <source>
        <dbReference type="Proteomes" id="UP001601442"/>
    </source>
</evidence>
<evidence type="ECO:0008006" key="4">
    <source>
        <dbReference type="Google" id="ProtNLM"/>
    </source>
</evidence>
<evidence type="ECO:0000256" key="1">
    <source>
        <dbReference type="SAM" id="Phobius"/>
    </source>
</evidence>
<dbReference type="RefSeq" id="WP_387395967.1">
    <property type="nucleotide sequence ID" value="NZ_JBIAMT010000003.1"/>
</dbReference>
<gene>
    <name evidence="2" type="ORF">ACFYU5_18945</name>
</gene>
<keyword evidence="1" id="KW-1133">Transmembrane helix</keyword>
<feature type="transmembrane region" description="Helical" evidence="1">
    <location>
        <begin position="74"/>
        <end position="95"/>
    </location>
</feature>
<proteinExistence type="predicted"/>
<comment type="caution">
    <text evidence="2">The sequence shown here is derived from an EMBL/GenBank/DDBJ whole genome shotgun (WGS) entry which is preliminary data.</text>
</comment>
<keyword evidence="1" id="KW-0812">Transmembrane</keyword>
<dbReference type="Proteomes" id="UP001601442">
    <property type="component" value="Unassembled WGS sequence"/>
</dbReference>
<dbReference type="EMBL" id="JBIAMT010000003">
    <property type="protein sequence ID" value="MFF0498490.1"/>
    <property type="molecule type" value="Genomic_DNA"/>
</dbReference>
<organism evidence="2 3">
    <name type="scientific">Nocardia aobensis</name>
    <dbReference type="NCBI Taxonomy" id="257277"/>
    <lineage>
        <taxon>Bacteria</taxon>
        <taxon>Bacillati</taxon>
        <taxon>Actinomycetota</taxon>
        <taxon>Actinomycetes</taxon>
        <taxon>Mycobacteriales</taxon>
        <taxon>Nocardiaceae</taxon>
        <taxon>Nocardia</taxon>
    </lineage>
</organism>
<keyword evidence="3" id="KW-1185">Reference proteome</keyword>
<accession>A0ABW6P5R3</accession>